<accession>A0A1F5MH15</accession>
<protein>
    <submittedName>
        <fullName evidence="1">Uncharacterized protein</fullName>
    </submittedName>
</protein>
<evidence type="ECO:0000313" key="2">
    <source>
        <dbReference type="Proteomes" id="UP000183317"/>
    </source>
</evidence>
<dbReference type="EMBL" id="MFDU01000003">
    <property type="protein sequence ID" value="OGE64661.1"/>
    <property type="molecule type" value="Genomic_DNA"/>
</dbReference>
<name>A0A1F5MH15_9BACT</name>
<proteinExistence type="predicted"/>
<organism evidence="1 2">
    <name type="scientific">Candidatus Daviesbacteria bacterium RIFCSPLOWO2_02_FULL_36_8</name>
    <dbReference type="NCBI Taxonomy" id="1797793"/>
    <lineage>
        <taxon>Bacteria</taxon>
        <taxon>Candidatus Daviesiibacteriota</taxon>
    </lineage>
</organism>
<reference evidence="1 2" key="1">
    <citation type="journal article" date="2016" name="Nat. Commun.">
        <title>Thousands of microbial genomes shed light on interconnected biogeochemical processes in an aquifer system.</title>
        <authorList>
            <person name="Anantharaman K."/>
            <person name="Brown C.T."/>
            <person name="Hug L.A."/>
            <person name="Sharon I."/>
            <person name="Castelle C.J."/>
            <person name="Probst A.J."/>
            <person name="Thomas B.C."/>
            <person name="Singh A."/>
            <person name="Wilkins M.J."/>
            <person name="Karaoz U."/>
            <person name="Brodie E.L."/>
            <person name="Williams K.H."/>
            <person name="Hubbard S.S."/>
            <person name="Banfield J.F."/>
        </authorList>
    </citation>
    <scope>NUCLEOTIDE SEQUENCE [LARGE SCALE GENOMIC DNA]</scope>
</reference>
<gene>
    <name evidence="1" type="ORF">A3J13_02200</name>
</gene>
<dbReference type="AlphaFoldDB" id="A0A1F5MH15"/>
<dbReference type="Proteomes" id="UP000183317">
    <property type="component" value="Unassembled WGS sequence"/>
</dbReference>
<sequence>MSDSDSEREQPKVLGKISREERSELFQQFVDDSSDLYRVEARSTIWTDPSVLLEIVNEGIEEGEVIRTYFFMGEKRAHPDLLPSFHEAAKFKKGPTGVWLYTYGAADPSLEGKQILNYLPGQKGVTIEAEEKGTNLLLEYDESGNLVNIRFKVPKDTTGKALSQNLGLNKTYAPFQKTKTGDGQEIAIWNYSDQGFVQCLQKDQEGNDNNSYRIPKHVNIRAGIGKLIPAELMEDPYHAPATYDKWRTADFMEVFGVERIEPQPENLKL</sequence>
<evidence type="ECO:0000313" key="1">
    <source>
        <dbReference type="EMBL" id="OGE64661.1"/>
    </source>
</evidence>
<comment type="caution">
    <text evidence="1">The sequence shown here is derived from an EMBL/GenBank/DDBJ whole genome shotgun (WGS) entry which is preliminary data.</text>
</comment>